<proteinExistence type="predicted"/>
<sequence>MRAVSICLVFLSLTFGAQAQTVDQIQTPAAQREFLQTLAAHEKAAADHQTHFSYLSSERSERTGGHLWSERVIESKSGRVRMLLAEDGKPLDEMRAKAERDRLQYLALHPQVVERDDAAHHKDELKAQSLLELLVRGYLYSNPRVEGKYLLLDFHPDPNYKPQSMEERVMAAMTGTVAVASGSVRVHRLTAHLDQEMSIGFGILATIHAGSSFTTERNEMPTTEWKTTDLDSKIDGRAIFFKTISSHAKYDRTDYHRLPDDLTVAQAVAMLTK</sequence>
<evidence type="ECO:0000313" key="3">
    <source>
        <dbReference type="Proteomes" id="UP000006844"/>
    </source>
</evidence>
<keyword evidence="3" id="KW-1185">Reference proteome</keyword>
<evidence type="ECO:0000256" key="1">
    <source>
        <dbReference type="SAM" id="SignalP"/>
    </source>
</evidence>
<dbReference type="eggNOG" id="ENOG5030IQ4">
    <property type="taxonomic scope" value="Bacteria"/>
</dbReference>
<dbReference type="AlphaFoldDB" id="E8V712"/>
<feature type="signal peptide" evidence="1">
    <location>
        <begin position="1"/>
        <end position="19"/>
    </location>
</feature>
<name>E8V712_TERSS</name>
<dbReference type="Proteomes" id="UP000006844">
    <property type="component" value="Chromosome"/>
</dbReference>
<dbReference type="EMBL" id="CP002467">
    <property type="protein sequence ID" value="ADV81652.1"/>
    <property type="molecule type" value="Genomic_DNA"/>
</dbReference>
<feature type="chain" id="PRO_5003229279" evidence="1">
    <location>
        <begin position="20"/>
        <end position="273"/>
    </location>
</feature>
<accession>E8V712</accession>
<reference evidence="2 3" key="1">
    <citation type="journal article" date="2012" name="Stand. Genomic Sci.">
        <title>Complete genome sequence of Terriglobus saanensis type strain SP1PR4(T), an Acidobacteria from tundra soil.</title>
        <authorList>
            <person name="Rawat S.R."/>
            <person name="Mannisto M.K."/>
            <person name="Starovoytov V."/>
            <person name="Goodwin L."/>
            <person name="Nolan M."/>
            <person name="Hauser L."/>
            <person name="Land M."/>
            <person name="Davenport K.W."/>
            <person name="Woyke T."/>
            <person name="Haggblom M.M."/>
        </authorList>
    </citation>
    <scope>NUCLEOTIDE SEQUENCE</scope>
    <source>
        <strain evidence="3">ATCC BAA-1853 / DSM 23119 / SP1PR4</strain>
    </source>
</reference>
<evidence type="ECO:0000313" key="2">
    <source>
        <dbReference type="EMBL" id="ADV81652.1"/>
    </source>
</evidence>
<dbReference type="RefSeq" id="WP_013567385.1">
    <property type="nucleotide sequence ID" value="NC_014963.1"/>
</dbReference>
<organism evidence="2 3">
    <name type="scientific">Terriglobus saanensis (strain ATCC BAA-1853 / DSM 23119 / SP1PR4)</name>
    <dbReference type="NCBI Taxonomy" id="401053"/>
    <lineage>
        <taxon>Bacteria</taxon>
        <taxon>Pseudomonadati</taxon>
        <taxon>Acidobacteriota</taxon>
        <taxon>Terriglobia</taxon>
        <taxon>Terriglobales</taxon>
        <taxon>Acidobacteriaceae</taxon>
        <taxon>Terriglobus</taxon>
    </lineage>
</organism>
<gene>
    <name evidence="2" type="ordered locus">AciPR4_0819</name>
</gene>
<dbReference type="KEGG" id="tsa:AciPR4_0819"/>
<protein>
    <submittedName>
        <fullName evidence="2">Uncharacterized protein</fullName>
    </submittedName>
</protein>
<dbReference type="HOGENOM" id="CLU_086678_0_0_0"/>
<dbReference type="OrthoDB" id="114954at2"/>
<keyword evidence="1" id="KW-0732">Signal</keyword>